<feature type="region of interest" description="Disordered" evidence="1">
    <location>
        <begin position="47"/>
        <end position="70"/>
    </location>
</feature>
<keyword evidence="2" id="KW-0812">Transmembrane</keyword>
<feature type="chain" id="PRO_5045158585" description="Secreted protein" evidence="3">
    <location>
        <begin position="23"/>
        <end position="70"/>
    </location>
</feature>
<feature type="transmembrane region" description="Helical" evidence="2">
    <location>
        <begin position="28"/>
        <end position="47"/>
    </location>
</feature>
<evidence type="ECO:0000256" key="3">
    <source>
        <dbReference type="SAM" id="SignalP"/>
    </source>
</evidence>
<comment type="caution">
    <text evidence="4">The sequence shown here is derived from an EMBL/GenBank/DDBJ whole genome shotgun (WGS) entry which is preliminary data.</text>
</comment>
<dbReference type="GeneID" id="86954278"/>
<gene>
    <name evidence="4" type="ORF">Scinn_77280</name>
</gene>
<feature type="signal peptide" evidence="3">
    <location>
        <begin position="1"/>
        <end position="22"/>
    </location>
</feature>
<keyword evidence="3" id="KW-0732">Signal</keyword>
<keyword evidence="5" id="KW-1185">Reference proteome</keyword>
<accession>A0ABQ3NZR9</accession>
<protein>
    <recommendedName>
        <fullName evidence="6">Secreted protein</fullName>
    </recommendedName>
</protein>
<proteinExistence type="predicted"/>
<evidence type="ECO:0000313" key="5">
    <source>
        <dbReference type="Proteomes" id="UP000660554"/>
    </source>
</evidence>
<reference evidence="5" key="1">
    <citation type="submission" date="2020-09" db="EMBL/GenBank/DDBJ databases">
        <title>Whole genome shotgun sequence of Streptomyces cinnamonensis NBRC 15873.</title>
        <authorList>
            <person name="Komaki H."/>
            <person name="Tamura T."/>
        </authorList>
    </citation>
    <scope>NUCLEOTIDE SEQUENCE [LARGE SCALE GENOMIC DNA]</scope>
    <source>
        <strain evidence="5">NBRC 15873</strain>
    </source>
</reference>
<dbReference type="EMBL" id="BNDV01000018">
    <property type="protein sequence ID" value="GHI18265.1"/>
    <property type="molecule type" value="Genomic_DNA"/>
</dbReference>
<evidence type="ECO:0008006" key="6">
    <source>
        <dbReference type="Google" id="ProtNLM"/>
    </source>
</evidence>
<evidence type="ECO:0000313" key="4">
    <source>
        <dbReference type="EMBL" id="GHI18265.1"/>
    </source>
</evidence>
<name>A0ABQ3NZR9_STRVG</name>
<keyword evidence="2" id="KW-0472">Membrane</keyword>
<keyword evidence="2" id="KW-1133">Transmembrane helix</keyword>
<dbReference type="RefSeq" id="WP_191869478.1">
    <property type="nucleotide sequence ID" value="NZ_BMRU01000022.1"/>
</dbReference>
<sequence length="70" mass="7128">MSVILLLLLAAAVGGAACVAWAERGGPRWVHIAASVTLGITSMVRGAQKSSRRRTTSGSSSWNTDSGGGE</sequence>
<evidence type="ECO:0000256" key="1">
    <source>
        <dbReference type="SAM" id="MobiDB-lite"/>
    </source>
</evidence>
<evidence type="ECO:0000256" key="2">
    <source>
        <dbReference type="SAM" id="Phobius"/>
    </source>
</evidence>
<dbReference type="Proteomes" id="UP000660554">
    <property type="component" value="Unassembled WGS sequence"/>
</dbReference>
<organism evidence="4 5">
    <name type="scientific">Streptomyces virginiae</name>
    <name type="common">Streptomyces cinnamonensis</name>
    <dbReference type="NCBI Taxonomy" id="1961"/>
    <lineage>
        <taxon>Bacteria</taxon>
        <taxon>Bacillati</taxon>
        <taxon>Actinomycetota</taxon>
        <taxon>Actinomycetes</taxon>
        <taxon>Kitasatosporales</taxon>
        <taxon>Streptomycetaceae</taxon>
        <taxon>Streptomyces</taxon>
    </lineage>
</organism>